<accession>A0A149PKB6</accession>
<dbReference type="STRING" id="1399968.CI15_20020"/>
<dbReference type="EMBL" id="LRBG01000031">
    <property type="protein sequence ID" value="KXU85462.1"/>
    <property type="molecule type" value="Genomic_DNA"/>
</dbReference>
<sequence length="64" mass="6820">MPAAQVFWFAFPRVFRHADLTVAPSPRKTRAVLGAHAMAADGGMLVKADRPPFAPSTISTRAVG</sequence>
<keyword evidence="2" id="KW-1185">Reference proteome</keyword>
<reference evidence="1 2" key="1">
    <citation type="journal article" date="2015" name="Int. J. Syst. Evol. Microbiol.">
        <title>Burkholderia monticola sp. nov., isolated from mountain soil.</title>
        <authorList>
            <person name="Baek I."/>
            <person name="Seo B."/>
            <person name="Lee I."/>
            <person name="Yi H."/>
            <person name="Chun J."/>
        </authorList>
    </citation>
    <scope>NUCLEOTIDE SEQUENCE [LARGE SCALE GENOMIC DNA]</scope>
    <source>
        <strain evidence="1 2">JC2948</strain>
    </source>
</reference>
<name>A0A149PKB6_9BURK</name>
<organism evidence="1 2">
    <name type="scientific">Paraburkholderia monticola</name>
    <dbReference type="NCBI Taxonomy" id="1399968"/>
    <lineage>
        <taxon>Bacteria</taxon>
        <taxon>Pseudomonadati</taxon>
        <taxon>Pseudomonadota</taxon>
        <taxon>Betaproteobacteria</taxon>
        <taxon>Burkholderiales</taxon>
        <taxon>Burkholderiaceae</taxon>
        <taxon>Paraburkholderia</taxon>
    </lineage>
</organism>
<gene>
    <name evidence="1" type="ORF">CI15_20020</name>
</gene>
<comment type="caution">
    <text evidence="1">The sequence shown here is derived from an EMBL/GenBank/DDBJ whole genome shotgun (WGS) entry which is preliminary data.</text>
</comment>
<dbReference type="Proteomes" id="UP000075613">
    <property type="component" value="Unassembled WGS sequence"/>
</dbReference>
<dbReference type="AlphaFoldDB" id="A0A149PKB6"/>
<evidence type="ECO:0000313" key="1">
    <source>
        <dbReference type="EMBL" id="KXU85462.1"/>
    </source>
</evidence>
<evidence type="ECO:0000313" key="2">
    <source>
        <dbReference type="Proteomes" id="UP000075613"/>
    </source>
</evidence>
<proteinExistence type="predicted"/>
<protein>
    <submittedName>
        <fullName evidence="1">Uncharacterized protein</fullName>
    </submittedName>
</protein>